<protein>
    <submittedName>
        <fullName evidence="1">Toxin</fullName>
    </submittedName>
</protein>
<evidence type="ECO:0000313" key="1">
    <source>
        <dbReference type="EMBL" id="QAY88455.1"/>
    </source>
</evidence>
<gene>
    <name evidence="1" type="ORF">CUN61_00005</name>
</gene>
<dbReference type="Proteomes" id="UP000291121">
    <property type="component" value="Chromosome"/>
</dbReference>
<name>A0A4P6G9W4_9PSED</name>
<sequence>MGMHYNTPRLFAVDPRGLSVRSVDYWREDESATALARINRTSYDAAGFAREQWDPRLWASQKDDLSTPANLTTVHSLTGHPVCTVSVDAGSQISLLGRANEVLQGWDSRGTRREIRYDNRLRPVAVFEHVATQLPRCAERMEYGGADPVNRDRNQCGQLIRQDSPGGTVLFEAFAISGQCSQHVQHFTLDAVAPDWPEPIADRQTLLEPGEGAVSTWRYGPLENVLETVDARQNCQAFAFTLDGRLRQSALKLAGKTTWQTLVSEIEYNADGQTLKEVAGNGVRTMLKYDPEDGRLMERRADSDRAALLQHLFYTYDRMGNVLSIEDKALPVRYFNNQRIDPLSRFIYDSLYQLIQAFGWEAGALNQGPESVGRTDPAAVSNYQQTYSYDEGCNLRKLTHVGTQNPGRDLTAARYSNRCLPWRNGASPTEEEIAAAFDANGNLLELDQGRFLTWNLRNELASVSPVERDSGSNDNECYFYDGAGQR</sequence>
<feature type="non-terminal residue" evidence="1">
    <location>
        <position position="486"/>
    </location>
</feature>
<dbReference type="EMBL" id="CP024767">
    <property type="protein sequence ID" value="QAY88455.1"/>
    <property type="molecule type" value="Genomic_DNA"/>
</dbReference>
<reference evidence="1 2" key="1">
    <citation type="submission" date="2017-11" db="EMBL/GenBank/DDBJ databases">
        <title>Genome sequence of Pseudomonas arsenicoxydans ACM1.</title>
        <authorList>
            <person name="Nascimento F.X."/>
        </authorList>
    </citation>
    <scope>NUCLEOTIDE SEQUENCE [LARGE SCALE GENOMIC DNA]</scope>
    <source>
        <strain evidence="1 2">ACM1</strain>
    </source>
</reference>
<organism evidence="1 2">
    <name type="scientific">Pseudomonas arsenicoxydans</name>
    <dbReference type="NCBI Taxonomy" id="702115"/>
    <lineage>
        <taxon>Bacteria</taxon>
        <taxon>Pseudomonadati</taxon>
        <taxon>Pseudomonadota</taxon>
        <taxon>Gammaproteobacteria</taxon>
        <taxon>Pseudomonadales</taxon>
        <taxon>Pseudomonadaceae</taxon>
        <taxon>Pseudomonas</taxon>
    </lineage>
</organism>
<evidence type="ECO:0000313" key="2">
    <source>
        <dbReference type="Proteomes" id="UP000291121"/>
    </source>
</evidence>
<dbReference type="InterPro" id="IPR050708">
    <property type="entry name" value="T6SS_VgrG/RHS"/>
</dbReference>
<dbReference type="Gene3D" id="2.180.10.10">
    <property type="entry name" value="RHS repeat-associated core"/>
    <property type="match status" value="1"/>
</dbReference>
<proteinExistence type="predicted"/>
<dbReference type="AlphaFoldDB" id="A0A4P6G9W4"/>
<dbReference type="PANTHER" id="PTHR32305">
    <property type="match status" value="1"/>
</dbReference>
<dbReference type="PANTHER" id="PTHR32305:SF15">
    <property type="entry name" value="PROTEIN RHSA-RELATED"/>
    <property type="match status" value="1"/>
</dbReference>
<keyword evidence="2" id="KW-1185">Reference proteome</keyword>
<accession>A0A4P6G9W4</accession>